<dbReference type="PRINTS" id="PR01021">
    <property type="entry name" value="OMPADOMAIN"/>
</dbReference>
<dbReference type="CDD" id="cd07185">
    <property type="entry name" value="OmpA_C-like"/>
    <property type="match status" value="1"/>
</dbReference>
<dbReference type="EMBL" id="JAME01000024">
    <property type="protein sequence ID" value="ETX28013.1"/>
    <property type="molecule type" value="Genomic_DNA"/>
</dbReference>
<dbReference type="PROSITE" id="PS51123">
    <property type="entry name" value="OMPA_2"/>
    <property type="match status" value="1"/>
</dbReference>
<feature type="compositionally biased region" description="Acidic residues" evidence="5">
    <location>
        <begin position="605"/>
        <end position="647"/>
    </location>
</feature>
<organism evidence="8 9">
    <name type="scientific">Roseivivax isoporae LMG 25204</name>
    <dbReference type="NCBI Taxonomy" id="1449351"/>
    <lineage>
        <taxon>Bacteria</taxon>
        <taxon>Pseudomonadati</taxon>
        <taxon>Pseudomonadota</taxon>
        <taxon>Alphaproteobacteria</taxon>
        <taxon>Rhodobacterales</taxon>
        <taxon>Roseobacteraceae</taxon>
        <taxon>Roseivivax</taxon>
    </lineage>
</organism>
<feature type="domain" description="OmpA-like" evidence="7">
    <location>
        <begin position="487"/>
        <end position="604"/>
    </location>
</feature>
<dbReference type="AlphaFoldDB" id="X7F5N8"/>
<dbReference type="Proteomes" id="UP000023430">
    <property type="component" value="Unassembled WGS sequence"/>
</dbReference>
<evidence type="ECO:0000256" key="1">
    <source>
        <dbReference type="ARBA" id="ARBA00004442"/>
    </source>
</evidence>
<feature type="chain" id="PRO_5004980077" evidence="6">
    <location>
        <begin position="24"/>
        <end position="647"/>
    </location>
</feature>
<evidence type="ECO:0000256" key="2">
    <source>
        <dbReference type="ARBA" id="ARBA00023136"/>
    </source>
</evidence>
<dbReference type="Gene3D" id="3.40.1520.20">
    <property type="match status" value="2"/>
</dbReference>
<keyword evidence="3" id="KW-0998">Cell outer membrane</keyword>
<keyword evidence="6" id="KW-0732">Signal</keyword>
<evidence type="ECO:0000313" key="8">
    <source>
        <dbReference type="EMBL" id="ETX28013.1"/>
    </source>
</evidence>
<dbReference type="OrthoDB" id="5525824at2"/>
<protein>
    <submittedName>
        <fullName evidence="8">Membrane protein</fullName>
    </submittedName>
</protein>
<evidence type="ECO:0000259" key="7">
    <source>
        <dbReference type="PROSITE" id="PS51123"/>
    </source>
</evidence>
<dbReference type="PANTHER" id="PTHR30329">
    <property type="entry name" value="STATOR ELEMENT OF FLAGELLAR MOTOR COMPLEX"/>
    <property type="match status" value="1"/>
</dbReference>
<accession>X7F5N8</accession>
<feature type="signal peptide" evidence="6">
    <location>
        <begin position="1"/>
        <end position="23"/>
    </location>
</feature>
<dbReference type="RefSeq" id="WP_043772903.1">
    <property type="nucleotide sequence ID" value="NZ_JAME01000024.1"/>
</dbReference>
<dbReference type="InterPro" id="IPR036737">
    <property type="entry name" value="OmpA-like_sf"/>
</dbReference>
<dbReference type="STRING" id="1449351.RISW2_10375"/>
<sequence>MRLSVIAILSGTFTAAAAMSVVAAVFSVGAIEDGSIDAVTERLRAEGIDWAQVDANGLQVFVHGTAPDEAERLRAASVARQVVDAARIIDETLVAEAADIQPPHFSIEILRNDDTVQLIGLVPADFDRARLVGTVTGIVGEDGEVADLLETADFPVPEGWNDAIRLAVRALEDLPRSKVSVDADSVAVKAMADSVEDRRRVSNALERASPGSLAVSLDISAPRPVISPFALRFVKDGEGARFDACSADSEESRQRIIEAARAAGTTGTPGCVLGLGTPSRDWGAAAAGAIGAVAALDGGSVTFSNADVSLIAPQGTPPDRFDDVVGRLEAALPDPFVLDAVLPEPPDPAADRGPVEFTATLSPEGQVQLRGRLASEVARTTVDSYARARFGSDAVTIGTRIDDALPDAWSARVLAGLEALSMLANGSLRVTTEGIAVRGDTGNSEASTEIAALLTEKLGESEYDIEVTYLEKLDPSLGIPTPPECVAQIREIVGNRKITFEPGSATLDSSAKDILDEIGELLKLCGDIPLEIQGHTDSQGREVMNQQLSQERAEAVLNELRRRRVLTAAYRATGYGEERPIADNDTEVGREANRRIEFTLIAEDPQSDEPLASEDVEYPEPTGDEAFEDAIAPEDADDAAEDEGTGE</sequence>
<name>X7F5N8_9RHOB</name>
<dbReference type="Pfam" id="PF00691">
    <property type="entry name" value="OmpA"/>
    <property type="match status" value="1"/>
</dbReference>
<dbReference type="PATRIC" id="fig|1449351.3.peg.3128"/>
<dbReference type="InterPro" id="IPR006665">
    <property type="entry name" value="OmpA-like"/>
</dbReference>
<dbReference type="eggNOG" id="COG2885">
    <property type="taxonomic scope" value="Bacteria"/>
</dbReference>
<proteinExistence type="predicted"/>
<evidence type="ECO:0000313" key="9">
    <source>
        <dbReference type="Proteomes" id="UP000023430"/>
    </source>
</evidence>
<feature type="region of interest" description="Disordered" evidence="5">
    <location>
        <begin position="600"/>
        <end position="647"/>
    </location>
</feature>
<evidence type="ECO:0000256" key="4">
    <source>
        <dbReference type="PROSITE-ProRule" id="PRU00473"/>
    </source>
</evidence>
<evidence type="ECO:0000256" key="3">
    <source>
        <dbReference type="ARBA" id="ARBA00023237"/>
    </source>
</evidence>
<keyword evidence="2 4" id="KW-0472">Membrane</keyword>
<evidence type="ECO:0000256" key="5">
    <source>
        <dbReference type="SAM" id="MobiDB-lite"/>
    </source>
</evidence>
<gene>
    <name evidence="8" type="ORF">RISW2_10375</name>
</gene>
<evidence type="ECO:0000256" key="6">
    <source>
        <dbReference type="SAM" id="SignalP"/>
    </source>
</evidence>
<dbReference type="GO" id="GO:0009279">
    <property type="term" value="C:cell outer membrane"/>
    <property type="evidence" value="ECO:0007669"/>
    <property type="project" value="UniProtKB-SubCell"/>
</dbReference>
<dbReference type="SUPFAM" id="SSF103088">
    <property type="entry name" value="OmpA-like"/>
    <property type="match status" value="1"/>
</dbReference>
<dbReference type="InterPro" id="IPR006664">
    <property type="entry name" value="OMP_bac"/>
</dbReference>
<comment type="caution">
    <text evidence="8">The sequence shown here is derived from an EMBL/GenBank/DDBJ whole genome shotgun (WGS) entry which is preliminary data.</text>
</comment>
<comment type="subcellular location">
    <subcellularLocation>
        <location evidence="1">Cell outer membrane</location>
    </subcellularLocation>
</comment>
<dbReference type="Gene3D" id="3.30.1330.60">
    <property type="entry name" value="OmpA-like domain"/>
    <property type="match status" value="1"/>
</dbReference>
<dbReference type="InterPro" id="IPR050330">
    <property type="entry name" value="Bact_OuterMem_StrucFunc"/>
</dbReference>
<reference evidence="8 9" key="1">
    <citation type="submission" date="2014-01" db="EMBL/GenBank/DDBJ databases">
        <title>Roseivivax isoporae LMG 25204 Genome Sequencing.</title>
        <authorList>
            <person name="Lai Q."/>
            <person name="Li G."/>
            <person name="Shao Z."/>
        </authorList>
    </citation>
    <scope>NUCLEOTIDE SEQUENCE [LARGE SCALE GENOMIC DNA]</scope>
    <source>
        <strain evidence="8 9">LMG 25204</strain>
    </source>
</reference>
<dbReference type="PANTHER" id="PTHR30329:SF21">
    <property type="entry name" value="LIPOPROTEIN YIAD-RELATED"/>
    <property type="match status" value="1"/>
</dbReference>
<keyword evidence="9" id="KW-1185">Reference proteome</keyword>